<feature type="compositionally biased region" description="Low complexity" evidence="1">
    <location>
        <begin position="319"/>
        <end position="340"/>
    </location>
</feature>
<dbReference type="RefSeq" id="WP_277190841.1">
    <property type="nucleotide sequence ID" value="NZ_JAROAV010000008.1"/>
</dbReference>
<dbReference type="InterPro" id="IPR003615">
    <property type="entry name" value="HNH_nuc"/>
</dbReference>
<evidence type="ECO:0000259" key="2">
    <source>
        <dbReference type="SMART" id="SM00507"/>
    </source>
</evidence>
<evidence type="ECO:0000313" key="4">
    <source>
        <dbReference type="Proteomes" id="UP001528912"/>
    </source>
</evidence>
<evidence type="ECO:0000313" key="3">
    <source>
        <dbReference type="EMBL" id="MDF8263036.1"/>
    </source>
</evidence>
<dbReference type="Pfam" id="PF01844">
    <property type="entry name" value="HNH"/>
    <property type="match status" value="1"/>
</dbReference>
<organism evidence="3 4">
    <name type="scientific">Luteipulveratus flavus</name>
    <dbReference type="NCBI Taxonomy" id="3031728"/>
    <lineage>
        <taxon>Bacteria</taxon>
        <taxon>Bacillati</taxon>
        <taxon>Actinomycetota</taxon>
        <taxon>Actinomycetes</taxon>
        <taxon>Micrococcales</taxon>
        <taxon>Dermacoccaceae</taxon>
        <taxon>Luteipulveratus</taxon>
    </lineage>
</organism>
<dbReference type="GO" id="GO:0004519">
    <property type="term" value="F:endonuclease activity"/>
    <property type="evidence" value="ECO:0007669"/>
    <property type="project" value="UniProtKB-KW"/>
</dbReference>
<gene>
    <name evidence="3" type="ORF">P4R38_02100</name>
</gene>
<dbReference type="EMBL" id="JAROAV010000008">
    <property type="protein sequence ID" value="MDF8263036.1"/>
    <property type="molecule type" value="Genomic_DNA"/>
</dbReference>
<accession>A0ABT6C6Z8</accession>
<feature type="region of interest" description="Disordered" evidence="1">
    <location>
        <begin position="308"/>
        <end position="346"/>
    </location>
</feature>
<sequence>MSTQPGPVSGAPYAGAAHTERRDGELCSVDGAAAGGAAEALDRCRAAVQALYAAALTDRAGLRAADLQADVEAAQSLVNAATALQLVRIAQYAATTRHLDPLTDEVREVAHPLGHAAEFADVDLAPGLAWSPRQATARVEEAIDAVTKTPRLLDEMAAGAIDAGRVRRVTDALLEAPDSVCVRVEDALLDRDVQSWSSAQITARTRRLVQQIDPAAARSSRARRAVERIGVFTAPGPELGLTEWTAVMPTDQAARAYAAVDGLARELHRDTTTAKTLGQCRVDAMTDLVLQRADITTEVTVTVPVLVPPTGSPPGHALPAAATSTSTATPGTPSTSAASPVPLGQGPAQVDDRWVIDPPEAEESMTPAVAAALDADWDRALAELIAADPGPPPLPPDGDPWWDVVEADAAEQRERQHATAPDDCRDAVASCSQPIAPTCVGDAWVAGVGVVPAAVVTALLREVGPRITRALVNAETGALLETYSSSYRPTAAIRRLVRGRDEHCRFPGCSHPARFCETDHVVPWPHGATTATNLQLLCKHHHRAKHEAGWSVAMSTDGTCTWTSPHGRTHVTRPSASASAALWSAPIAVTADRAAPAAVTADRVTTDPATAATADRVTTDPIDAH</sequence>
<keyword evidence="3" id="KW-0540">Nuclease</keyword>
<dbReference type="Proteomes" id="UP001528912">
    <property type="component" value="Unassembled WGS sequence"/>
</dbReference>
<name>A0ABT6C6Z8_9MICO</name>
<feature type="region of interest" description="Disordered" evidence="1">
    <location>
        <begin position="604"/>
        <end position="625"/>
    </location>
</feature>
<proteinExistence type="predicted"/>
<keyword evidence="4" id="KW-1185">Reference proteome</keyword>
<keyword evidence="3" id="KW-0378">Hydrolase</keyword>
<comment type="caution">
    <text evidence="3">The sequence shown here is derived from an EMBL/GenBank/DDBJ whole genome shotgun (WGS) entry which is preliminary data.</text>
</comment>
<protein>
    <submittedName>
        <fullName evidence="3">HNH endonuclease signature motif containing protein</fullName>
    </submittedName>
</protein>
<evidence type="ECO:0000256" key="1">
    <source>
        <dbReference type="SAM" id="MobiDB-lite"/>
    </source>
</evidence>
<dbReference type="SMART" id="SM00507">
    <property type="entry name" value="HNHc"/>
    <property type="match status" value="1"/>
</dbReference>
<reference evidence="3 4" key="1">
    <citation type="submission" date="2023-03" db="EMBL/GenBank/DDBJ databases">
        <title>YIM 133296 draft genome.</title>
        <authorList>
            <person name="Xiong L."/>
        </authorList>
    </citation>
    <scope>NUCLEOTIDE SEQUENCE [LARGE SCALE GENOMIC DNA]</scope>
    <source>
        <strain evidence="3 4">YIM 133296</strain>
    </source>
</reference>
<dbReference type="CDD" id="cd00085">
    <property type="entry name" value="HNHc"/>
    <property type="match status" value="1"/>
</dbReference>
<dbReference type="InterPro" id="IPR002711">
    <property type="entry name" value="HNH"/>
</dbReference>
<feature type="domain" description="HNH nuclease" evidence="2">
    <location>
        <begin position="492"/>
        <end position="543"/>
    </location>
</feature>
<dbReference type="Gene3D" id="1.10.30.50">
    <property type="match status" value="1"/>
</dbReference>
<keyword evidence="3" id="KW-0255">Endonuclease</keyword>